<comment type="caution">
    <text evidence="4">Lacks conserved residue(s) required for the propagation of feature annotation.</text>
</comment>
<evidence type="ECO:0000259" key="7">
    <source>
        <dbReference type="SMART" id="SM00864"/>
    </source>
</evidence>
<evidence type="ECO:0000313" key="9">
    <source>
        <dbReference type="EMBL" id="OGC54925.1"/>
    </source>
</evidence>
<evidence type="ECO:0000256" key="6">
    <source>
        <dbReference type="RuleBase" id="RU000631"/>
    </source>
</evidence>
<comment type="similarity">
    <text evidence="1 4 6">Belongs to the FtsZ family.</text>
</comment>
<dbReference type="GO" id="GO:0032153">
    <property type="term" value="C:cell division site"/>
    <property type="evidence" value="ECO:0007669"/>
    <property type="project" value="UniProtKB-UniRule"/>
</dbReference>
<dbReference type="GO" id="GO:0051258">
    <property type="term" value="P:protein polymerization"/>
    <property type="evidence" value="ECO:0007669"/>
    <property type="project" value="UniProtKB-UniRule"/>
</dbReference>
<keyword evidence="4 6" id="KW-0717">Septation</keyword>
<evidence type="ECO:0000256" key="1">
    <source>
        <dbReference type="ARBA" id="ARBA00009690"/>
    </source>
</evidence>
<dbReference type="Gene3D" id="3.40.50.1440">
    <property type="entry name" value="Tubulin/FtsZ, GTPase domain"/>
    <property type="match status" value="1"/>
</dbReference>
<evidence type="ECO:0000313" key="10">
    <source>
        <dbReference type="Proteomes" id="UP000176504"/>
    </source>
</evidence>
<evidence type="ECO:0000256" key="3">
    <source>
        <dbReference type="ARBA" id="ARBA00023134"/>
    </source>
</evidence>
<feature type="domain" description="Tubulin/FtsZ GTPase" evidence="7">
    <location>
        <begin position="12"/>
        <end position="205"/>
    </location>
</feature>
<dbReference type="GO" id="GO:0005737">
    <property type="term" value="C:cytoplasm"/>
    <property type="evidence" value="ECO:0007669"/>
    <property type="project" value="UniProtKB-SubCell"/>
</dbReference>
<dbReference type="EMBL" id="MEVI01000003">
    <property type="protein sequence ID" value="OGC54925.1"/>
    <property type="molecule type" value="Genomic_DNA"/>
</dbReference>
<feature type="binding site" evidence="4">
    <location>
        <position position="139"/>
    </location>
    <ligand>
        <name>GTP</name>
        <dbReference type="ChEBI" id="CHEBI:37565"/>
    </ligand>
</feature>
<comment type="subunit">
    <text evidence="4">Homodimer. Polymerizes to form a dynamic ring structure in a strictly GTP-dependent manner. Interacts directly with several other division proteins.</text>
</comment>
<feature type="binding site" evidence="4">
    <location>
        <begin position="108"/>
        <end position="110"/>
    </location>
    <ligand>
        <name>GTP</name>
        <dbReference type="ChEBI" id="CHEBI:37565"/>
    </ligand>
</feature>
<gene>
    <name evidence="4" type="primary">ftsZ</name>
    <name evidence="9" type="ORF">A3A78_03010</name>
</gene>
<dbReference type="InterPro" id="IPR037103">
    <property type="entry name" value="Tubulin/FtsZ-like_C"/>
</dbReference>
<dbReference type="SUPFAM" id="SSF55307">
    <property type="entry name" value="Tubulin C-terminal domain-like"/>
    <property type="match status" value="1"/>
</dbReference>
<evidence type="ECO:0000256" key="4">
    <source>
        <dbReference type="HAMAP-Rule" id="MF_00909"/>
    </source>
</evidence>
<dbReference type="Pfam" id="PF00091">
    <property type="entry name" value="Tubulin"/>
    <property type="match status" value="1"/>
</dbReference>
<reference evidence="9 10" key="1">
    <citation type="journal article" date="2016" name="Nat. Commun.">
        <title>Thousands of microbial genomes shed light on interconnected biogeochemical processes in an aquifer system.</title>
        <authorList>
            <person name="Anantharaman K."/>
            <person name="Brown C.T."/>
            <person name="Hug L.A."/>
            <person name="Sharon I."/>
            <person name="Castelle C.J."/>
            <person name="Probst A.J."/>
            <person name="Thomas B.C."/>
            <person name="Singh A."/>
            <person name="Wilkins M.J."/>
            <person name="Karaoz U."/>
            <person name="Brodie E.L."/>
            <person name="Williams K.H."/>
            <person name="Hubbard S.S."/>
            <person name="Banfield J.F."/>
        </authorList>
    </citation>
    <scope>NUCLEOTIDE SEQUENCE [LARGE SCALE GENOMIC DNA]</scope>
</reference>
<dbReference type="GO" id="GO:0003924">
    <property type="term" value="F:GTPase activity"/>
    <property type="evidence" value="ECO:0007669"/>
    <property type="project" value="UniProtKB-UniRule"/>
</dbReference>
<dbReference type="InterPro" id="IPR024757">
    <property type="entry name" value="FtsZ_C"/>
</dbReference>
<dbReference type="InterPro" id="IPR008280">
    <property type="entry name" value="Tub_FtsZ_C"/>
</dbReference>
<dbReference type="Gene3D" id="3.30.1330.20">
    <property type="entry name" value="Tubulin/FtsZ, C-terminal domain"/>
    <property type="match status" value="1"/>
</dbReference>
<protein>
    <recommendedName>
        <fullName evidence="4 5">Cell division protein FtsZ</fullName>
    </recommendedName>
</protein>
<dbReference type="HAMAP" id="MF_00909">
    <property type="entry name" value="FtsZ"/>
    <property type="match status" value="1"/>
</dbReference>
<dbReference type="InterPro" id="IPR045061">
    <property type="entry name" value="FtsZ/CetZ"/>
</dbReference>
<dbReference type="InterPro" id="IPR036525">
    <property type="entry name" value="Tubulin/FtsZ_GTPase_sf"/>
</dbReference>
<dbReference type="FunFam" id="3.40.50.1440:FF:000001">
    <property type="entry name" value="Cell division protein FtsZ"/>
    <property type="match status" value="1"/>
</dbReference>
<dbReference type="PANTHER" id="PTHR30314:SF3">
    <property type="entry name" value="MITOCHONDRIAL DIVISION PROTEIN FSZA"/>
    <property type="match status" value="1"/>
</dbReference>
<dbReference type="PANTHER" id="PTHR30314">
    <property type="entry name" value="CELL DIVISION PROTEIN FTSZ-RELATED"/>
    <property type="match status" value="1"/>
</dbReference>
<comment type="subcellular location">
    <subcellularLocation>
        <location evidence="4">Cytoplasm</location>
    </subcellularLocation>
    <text evidence="4">Assembles at midcell at the inner surface of the cytoplasmic membrane.</text>
</comment>
<keyword evidence="2 4" id="KW-0547">Nucleotide-binding</keyword>
<dbReference type="NCBIfam" id="TIGR00065">
    <property type="entry name" value="ftsZ"/>
    <property type="match status" value="1"/>
</dbReference>
<dbReference type="Proteomes" id="UP000176504">
    <property type="component" value="Unassembled WGS sequence"/>
</dbReference>
<dbReference type="Pfam" id="PF12327">
    <property type="entry name" value="FtsZ_C"/>
    <property type="match status" value="1"/>
</dbReference>
<dbReference type="PRINTS" id="PR00423">
    <property type="entry name" value="CELLDVISFTSZ"/>
</dbReference>
<feature type="binding site" evidence="4">
    <location>
        <position position="143"/>
    </location>
    <ligand>
        <name>GTP</name>
        <dbReference type="ChEBI" id="CHEBI:37565"/>
    </ligand>
</feature>
<dbReference type="SMART" id="SM00865">
    <property type="entry name" value="Tubulin_C"/>
    <property type="match status" value="1"/>
</dbReference>
<comment type="function">
    <text evidence="4 6">Essential cell division protein that forms a contractile ring structure (Z ring) at the future cell division site. The regulation of the ring assembly controls the timing and the location of cell division. One of the functions of the FtsZ ring is to recruit other cell division proteins to the septum to produce a new cell wall between the dividing cells. Binds GTP and shows GTPase activity.</text>
</comment>
<dbReference type="PROSITE" id="PS01135">
    <property type="entry name" value="FTSZ_2"/>
    <property type="match status" value="1"/>
</dbReference>
<dbReference type="PROSITE" id="PS01134">
    <property type="entry name" value="FTSZ_1"/>
    <property type="match status" value="1"/>
</dbReference>
<dbReference type="SMART" id="SM00864">
    <property type="entry name" value="Tubulin"/>
    <property type="match status" value="1"/>
</dbReference>
<dbReference type="SUPFAM" id="SSF52490">
    <property type="entry name" value="Tubulin nucleotide-binding domain-like"/>
    <property type="match status" value="1"/>
</dbReference>
<dbReference type="AlphaFoldDB" id="A0A1F4VCJ3"/>
<feature type="domain" description="Tubulin/FtsZ 2-layer sandwich" evidence="8">
    <location>
        <begin position="207"/>
        <end position="324"/>
    </location>
</feature>
<keyword evidence="3 4" id="KW-0342">GTP-binding</keyword>
<evidence type="ECO:0000256" key="2">
    <source>
        <dbReference type="ARBA" id="ARBA00022741"/>
    </source>
</evidence>
<feature type="binding site" evidence="4">
    <location>
        <position position="187"/>
    </location>
    <ligand>
        <name>GTP</name>
        <dbReference type="ChEBI" id="CHEBI:37565"/>
    </ligand>
</feature>
<keyword evidence="4" id="KW-0963">Cytoplasm</keyword>
<sequence length="366" mass="38944">MLVKPEIERYAKIKVVGIGGCGCNALNTMIESQSIAGVEFIAINTDAQALSVNQAPIKIPIGQEITKGLGSGANPEIGERAAHESSDVIKGHLEGSDMIFITAGMGGGTGTGAAPIIAEIAKSVGSLVVGFVTKPFNFEGTRRMQNAERGVTNLKGKVDALITIPNQKLLEVVEKKMSIIEAFKVSDNVLGQGVQGISDLITMPGLINVDFADVRTIMTEAGSALMGIGRGTGENRAVTAARAAVSSPLLEVSIEGATGILFNVIGSDNLSMHEVDEAARIISEAASSDANIIFGATIDQSLDDQVKITVIATGFDNELVKQYGRIEKREKMAEKLEEQPEKEEIKKEDNLFGDERFDIPTFLRKR</sequence>
<dbReference type="GO" id="GO:0000917">
    <property type="term" value="P:division septum assembly"/>
    <property type="evidence" value="ECO:0007669"/>
    <property type="project" value="UniProtKB-KW"/>
</dbReference>
<keyword evidence="4 6" id="KW-0131">Cell cycle</keyword>
<dbReference type="CDD" id="cd02201">
    <property type="entry name" value="FtsZ_type1"/>
    <property type="match status" value="1"/>
</dbReference>
<name>A0A1F4VCJ3_UNCKA</name>
<dbReference type="InterPro" id="IPR000158">
    <property type="entry name" value="Cell_div_FtsZ"/>
</dbReference>
<dbReference type="GO" id="GO:0005525">
    <property type="term" value="F:GTP binding"/>
    <property type="evidence" value="ECO:0007669"/>
    <property type="project" value="UniProtKB-UniRule"/>
</dbReference>
<dbReference type="GO" id="GO:0043093">
    <property type="term" value="P:FtsZ-dependent cytokinesis"/>
    <property type="evidence" value="ECO:0007669"/>
    <property type="project" value="UniProtKB-UniRule"/>
</dbReference>
<dbReference type="InterPro" id="IPR018316">
    <property type="entry name" value="Tubulin/FtsZ_2-layer-sand-dom"/>
</dbReference>
<organism evidence="9 10">
    <name type="scientific">candidate division WWE3 bacterium RIFCSPLOWO2_01_FULL_41_18</name>
    <dbReference type="NCBI Taxonomy" id="1802625"/>
    <lineage>
        <taxon>Bacteria</taxon>
        <taxon>Katanobacteria</taxon>
    </lineage>
</organism>
<dbReference type="InterPro" id="IPR020805">
    <property type="entry name" value="Cell_div_FtsZ_CS"/>
</dbReference>
<dbReference type="InterPro" id="IPR003008">
    <property type="entry name" value="Tubulin_FtsZ_GTPase"/>
</dbReference>
<evidence type="ECO:0000256" key="5">
    <source>
        <dbReference type="NCBIfam" id="TIGR00065"/>
    </source>
</evidence>
<evidence type="ECO:0000259" key="8">
    <source>
        <dbReference type="SMART" id="SM00865"/>
    </source>
</evidence>
<accession>A0A1F4VCJ3</accession>
<keyword evidence="4 6" id="KW-0132">Cell division</keyword>
<comment type="caution">
    <text evidence="9">The sequence shown here is derived from an EMBL/GenBank/DDBJ whole genome shotgun (WGS) entry which is preliminary data.</text>
</comment>
<proteinExistence type="inferred from homology"/>